<dbReference type="InterPro" id="IPR023198">
    <property type="entry name" value="PGP-like_dom2"/>
</dbReference>
<dbReference type="EMBL" id="LBXN01000001">
    <property type="protein sequence ID" value="KKR34434.1"/>
    <property type="molecule type" value="Genomic_DNA"/>
</dbReference>
<dbReference type="Gene3D" id="1.10.150.240">
    <property type="entry name" value="Putative phosphatase, domain 2"/>
    <property type="match status" value="1"/>
</dbReference>
<gene>
    <name evidence="1" type="ORF">UT63_C0001G0001</name>
</gene>
<dbReference type="InterPro" id="IPR036412">
    <property type="entry name" value="HAD-like_sf"/>
</dbReference>
<dbReference type="InterPro" id="IPR023214">
    <property type="entry name" value="HAD_sf"/>
</dbReference>
<accession>A0A0G0Q229</accession>
<dbReference type="Gene3D" id="3.40.50.1000">
    <property type="entry name" value="HAD superfamily/HAD-like"/>
    <property type="match status" value="1"/>
</dbReference>
<name>A0A0G0Q229_9BACT</name>
<dbReference type="SUPFAM" id="SSF56784">
    <property type="entry name" value="HAD-like"/>
    <property type="match status" value="1"/>
</dbReference>
<protein>
    <submittedName>
        <fullName evidence="1">Uncharacterized protein</fullName>
    </submittedName>
</protein>
<evidence type="ECO:0000313" key="1">
    <source>
        <dbReference type="EMBL" id="KKR34434.1"/>
    </source>
</evidence>
<dbReference type="AlphaFoldDB" id="A0A0G0Q229"/>
<dbReference type="Proteomes" id="UP000034539">
    <property type="component" value="Unassembled WGS sequence"/>
</dbReference>
<comment type="caution">
    <text evidence="1">The sequence shown here is derived from an EMBL/GenBank/DDBJ whole genome shotgun (WGS) entry which is preliminary data.</text>
</comment>
<evidence type="ECO:0000313" key="2">
    <source>
        <dbReference type="Proteomes" id="UP000034539"/>
    </source>
</evidence>
<organism evidence="1 2">
    <name type="scientific">Candidatus Gottesmanbacteria bacterium GW2011_GWC2_39_8</name>
    <dbReference type="NCBI Taxonomy" id="1618450"/>
    <lineage>
        <taxon>Bacteria</taxon>
        <taxon>Candidatus Gottesmaniibacteriota</taxon>
    </lineage>
</organism>
<proteinExistence type="predicted"/>
<sequence length="337" mass="37645">MTSRIQKAKAAIMEYAIRSSKRKEEEGKTGFTGMLFDFDKTIVETDKFYEECWRRVFTELGLSAEWRKMVYKFDGSLTNSVKAMIGRIIEGVNIKGDDISVITEEISKKIFNPVWLGQKEVEMYGAKLEGDPEVRAARVLADYKESIGKRMITEEPERAKELAPLVDGIQDFVKMIPPGVLVGIASSGRVESTISPFIKLYNLDAVFKDRLFGEESMREAEEQISGFVYKPDMGFFVHAIYLLGRSGGRIIPFDKGLYIADNGKTDYPVGIAGLDRSMSVLLVNTDPARLQTSGERWVASTGSFASLLNGIRSDNQKGEISGDNVTIAQFLQTFSMN</sequence>
<reference evidence="1 2" key="1">
    <citation type="journal article" date="2015" name="Nature">
        <title>rRNA introns, odd ribosomes, and small enigmatic genomes across a large radiation of phyla.</title>
        <authorList>
            <person name="Brown C.T."/>
            <person name="Hug L.A."/>
            <person name="Thomas B.C."/>
            <person name="Sharon I."/>
            <person name="Castelle C.J."/>
            <person name="Singh A."/>
            <person name="Wilkins M.J."/>
            <person name="Williams K.H."/>
            <person name="Banfield J.F."/>
        </authorList>
    </citation>
    <scope>NUCLEOTIDE SEQUENCE [LARGE SCALE GENOMIC DNA]</scope>
</reference>